<evidence type="ECO:0000259" key="6">
    <source>
        <dbReference type="PROSITE" id="PS50949"/>
    </source>
</evidence>
<name>A0A6S7A8Y2_9BURK</name>
<dbReference type="RefSeq" id="WP_175123865.1">
    <property type="nucleotide sequence ID" value="NZ_CADIJM010000005.1"/>
</dbReference>
<gene>
    <name evidence="7" type="ORF">LMG26690_03040</name>
</gene>
<protein>
    <recommendedName>
        <fullName evidence="6">HTH gntR-type domain-containing protein</fullName>
    </recommendedName>
</protein>
<dbReference type="GO" id="GO:0003677">
    <property type="term" value="F:DNA binding"/>
    <property type="evidence" value="ECO:0007669"/>
    <property type="project" value="UniProtKB-KW"/>
</dbReference>
<dbReference type="GO" id="GO:0003700">
    <property type="term" value="F:DNA-binding transcription factor activity"/>
    <property type="evidence" value="ECO:0007669"/>
    <property type="project" value="InterPro"/>
</dbReference>
<dbReference type="PROSITE" id="PS50949">
    <property type="entry name" value="HTH_GNTR"/>
    <property type="match status" value="1"/>
</dbReference>
<evidence type="ECO:0000256" key="4">
    <source>
        <dbReference type="ARBA" id="ARBA00023125"/>
    </source>
</evidence>
<dbReference type="SUPFAM" id="SSF53383">
    <property type="entry name" value="PLP-dependent transferases"/>
    <property type="match status" value="1"/>
</dbReference>
<dbReference type="AlphaFoldDB" id="A0A6S7A8Y2"/>
<evidence type="ECO:0000313" key="8">
    <source>
        <dbReference type="Proteomes" id="UP000494214"/>
    </source>
</evidence>
<dbReference type="CDD" id="cd00609">
    <property type="entry name" value="AAT_like"/>
    <property type="match status" value="1"/>
</dbReference>
<dbReference type="SUPFAM" id="SSF46785">
    <property type="entry name" value="Winged helix' DNA-binding domain"/>
    <property type="match status" value="1"/>
</dbReference>
<dbReference type="GO" id="GO:0030170">
    <property type="term" value="F:pyridoxal phosphate binding"/>
    <property type="evidence" value="ECO:0007669"/>
    <property type="project" value="InterPro"/>
</dbReference>
<dbReference type="InterPro" id="IPR015421">
    <property type="entry name" value="PyrdxlP-dep_Trfase_major"/>
</dbReference>
<dbReference type="InterPro" id="IPR004839">
    <property type="entry name" value="Aminotransferase_I/II_large"/>
</dbReference>
<dbReference type="InterPro" id="IPR015424">
    <property type="entry name" value="PyrdxlP-dep_Trfase"/>
</dbReference>
<dbReference type="InterPro" id="IPR015422">
    <property type="entry name" value="PyrdxlP-dep_Trfase_small"/>
</dbReference>
<keyword evidence="4" id="KW-0238">DNA-binding</keyword>
<dbReference type="InterPro" id="IPR036390">
    <property type="entry name" value="WH_DNA-bd_sf"/>
</dbReference>
<dbReference type="InterPro" id="IPR051446">
    <property type="entry name" value="HTH_trans_reg/aminotransferase"/>
</dbReference>
<dbReference type="Gene3D" id="3.40.640.10">
    <property type="entry name" value="Type I PLP-dependent aspartate aminotransferase-like (Major domain)"/>
    <property type="match status" value="1"/>
</dbReference>
<dbReference type="InterPro" id="IPR036388">
    <property type="entry name" value="WH-like_DNA-bd_sf"/>
</dbReference>
<comment type="similarity">
    <text evidence="1">In the C-terminal section; belongs to the class-I pyridoxal-phosphate-dependent aminotransferase family.</text>
</comment>
<reference evidence="7 8" key="1">
    <citation type="submission" date="2020-04" db="EMBL/GenBank/DDBJ databases">
        <authorList>
            <person name="De Canck E."/>
        </authorList>
    </citation>
    <scope>NUCLEOTIDE SEQUENCE [LARGE SCALE GENOMIC DNA]</scope>
    <source>
        <strain evidence="7 8">LMG 26690</strain>
    </source>
</reference>
<dbReference type="Gene3D" id="1.10.10.10">
    <property type="entry name" value="Winged helix-like DNA-binding domain superfamily/Winged helix DNA-binding domain"/>
    <property type="match status" value="1"/>
</dbReference>
<dbReference type="EMBL" id="CADIJM010000005">
    <property type="protein sequence ID" value="CAB3708250.1"/>
    <property type="molecule type" value="Genomic_DNA"/>
</dbReference>
<evidence type="ECO:0000256" key="2">
    <source>
        <dbReference type="ARBA" id="ARBA00022898"/>
    </source>
</evidence>
<dbReference type="Gene3D" id="3.90.1150.10">
    <property type="entry name" value="Aspartate Aminotransferase, domain 1"/>
    <property type="match status" value="1"/>
</dbReference>
<dbReference type="Proteomes" id="UP000494214">
    <property type="component" value="Unassembled WGS sequence"/>
</dbReference>
<evidence type="ECO:0000256" key="5">
    <source>
        <dbReference type="ARBA" id="ARBA00023163"/>
    </source>
</evidence>
<dbReference type="Pfam" id="PF00155">
    <property type="entry name" value="Aminotran_1_2"/>
    <property type="match status" value="1"/>
</dbReference>
<evidence type="ECO:0000256" key="3">
    <source>
        <dbReference type="ARBA" id="ARBA00023015"/>
    </source>
</evidence>
<evidence type="ECO:0000256" key="1">
    <source>
        <dbReference type="ARBA" id="ARBA00005384"/>
    </source>
</evidence>
<sequence length="469" mass="49787">MALSRRLKKASLSWVRPLTPGAGSRYQQIATQIVTAVEDGVLRPGDRLPTQRELAQTLGVDLTTVTRAYSEVRQKGILEAQGAGGTYVAYAGSATGGTIDLGMNIPPLLGSAAFSQMLAEGSGSTQAAASSMDLMSYHVGAGDARHRAAGAKWLQPVLGSVDTDRIVVCPGAQTAIAALLLARSQAGDAIACDALTYPGFLAAARLLQRLAVGVESDAFGMDPADLERVCRKHRPAMLYLNPTIQNPTALTLSSARRTELLRVAKKFSLPVIEDDPYWLLAEQPPSTMFSVAANTLSTPVYYVSTLSKCIAPGLRTAYLVVPAGEPLTPVLDALRSLALMPTPWMTEMASTWIESGAAVQWMAQVKRELQHRQAIAASILPGEIQADPNGLHLWLQLPGHIDLYRLIQTALEQGVSVTDSASFATGAFSPLALRVSLGGAIDRTRLTHGLNRLADLLNGDMAGRVSDGV</sequence>
<evidence type="ECO:0000313" key="7">
    <source>
        <dbReference type="EMBL" id="CAB3708250.1"/>
    </source>
</evidence>
<dbReference type="Pfam" id="PF00392">
    <property type="entry name" value="GntR"/>
    <property type="match status" value="1"/>
</dbReference>
<proteinExistence type="inferred from homology"/>
<dbReference type="InterPro" id="IPR000524">
    <property type="entry name" value="Tscrpt_reg_HTH_GntR"/>
</dbReference>
<keyword evidence="3" id="KW-0805">Transcription regulation</keyword>
<feature type="domain" description="HTH gntR-type" evidence="6">
    <location>
        <begin position="23"/>
        <end position="91"/>
    </location>
</feature>
<keyword evidence="8" id="KW-1185">Reference proteome</keyword>
<dbReference type="SMART" id="SM00345">
    <property type="entry name" value="HTH_GNTR"/>
    <property type="match status" value="1"/>
</dbReference>
<keyword evidence="2" id="KW-0663">Pyridoxal phosphate</keyword>
<organism evidence="7 8">
    <name type="scientific">Achromobacter animicus</name>
    <dbReference type="NCBI Taxonomy" id="1389935"/>
    <lineage>
        <taxon>Bacteria</taxon>
        <taxon>Pseudomonadati</taxon>
        <taxon>Pseudomonadota</taxon>
        <taxon>Betaproteobacteria</taxon>
        <taxon>Burkholderiales</taxon>
        <taxon>Alcaligenaceae</taxon>
        <taxon>Achromobacter</taxon>
    </lineage>
</organism>
<keyword evidence="5" id="KW-0804">Transcription</keyword>
<dbReference type="PANTHER" id="PTHR46577:SF1">
    <property type="entry name" value="HTH-TYPE TRANSCRIPTIONAL REGULATORY PROTEIN GABR"/>
    <property type="match status" value="1"/>
</dbReference>
<dbReference type="PANTHER" id="PTHR46577">
    <property type="entry name" value="HTH-TYPE TRANSCRIPTIONAL REGULATORY PROTEIN GABR"/>
    <property type="match status" value="1"/>
</dbReference>
<dbReference type="CDD" id="cd07377">
    <property type="entry name" value="WHTH_GntR"/>
    <property type="match status" value="1"/>
</dbReference>
<accession>A0A6S7A8Y2</accession>